<comment type="caution">
    <text evidence="4">The sequence shown here is derived from an EMBL/GenBank/DDBJ whole genome shotgun (WGS) entry which is preliminary data.</text>
</comment>
<evidence type="ECO:0000313" key="5">
    <source>
        <dbReference type="Proteomes" id="UP001150062"/>
    </source>
</evidence>
<gene>
    <name evidence="4" type="ORF">M0813_12185</name>
</gene>
<dbReference type="PANTHER" id="PTHR45727:SF2">
    <property type="entry name" value="NPC INTRACELLULAR CHOLESTEROL TRANSPORTER 1"/>
    <property type="match status" value="1"/>
</dbReference>
<feature type="transmembrane region" description="Helical" evidence="1">
    <location>
        <begin position="224"/>
        <end position="246"/>
    </location>
</feature>
<dbReference type="Pfam" id="PF16414">
    <property type="entry name" value="NPC1_N"/>
    <property type="match status" value="1"/>
</dbReference>
<proteinExistence type="predicted"/>
<protein>
    <submittedName>
        <fullName evidence="4">Npc intracellular cholesterol transporter 1</fullName>
    </submittedName>
</protein>
<sequence>MFTRSLQILLLVVFLFSFTKADHDMTPGCMVQGYPPKHLEEQPQPLENMEICQWYENSACCNYSQQHFFYTNFVTAVNFFGGCPGCLNNIRRTWCGYTCGPAQKHYITTKVKLGEEPKHPNFTICRRWAKAVYESCQWIHFAKSMWQTYEEFWVTQGSEAVPVQILITYPEDDDDPNAFCPLDELQKCEDTCDCLNCPPGCENSSDIKYKDDDKKIGGLTPLKFWIVLIGSIIGASFLVVVSIRIAKSVFKGKKSSQGYNEIN</sequence>
<evidence type="ECO:0000256" key="1">
    <source>
        <dbReference type="SAM" id="Phobius"/>
    </source>
</evidence>
<keyword evidence="1" id="KW-0472">Membrane</keyword>
<keyword evidence="2" id="KW-0732">Signal</keyword>
<feature type="signal peptide" evidence="2">
    <location>
        <begin position="1"/>
        <end position="21"/>
    </location>
</feature>
<accession>A0ABQ8ZCH3</accession>
<dbReference type="PANTHER" id="PTHR45727">
    <property type="entry name" value="NPC INTRACELLULAR CHOLESTEROL TRANSPORTER 1"/>
    <property type="match status" value="1"/>
</dbReference>
<evidence type="ECO:0000256" key="2">
    <source>
        <dbReference type="SAM" id="SignalP"/>
    </source>
</evidence>
<reference evidence="4" key="1">
    <citation type="submission" date="2022-08" db="EMBL/GenBank/DDBJ databases">
        <title>Novel sulfate-reducing endosymbionts in the free-living metamonad Anaeramoeba.</title>
        <authorList>
            <person name="Jerlstrom-Hultqvist J."/>
            <person name="Cepicka I."/>
            <person name="Gallot-Lavallee L."/>
            <person name="Salas-Leiva D."/>
            <person name="Curtis B.A."/>
            <person name="Zahonova K."/>
            <person name="Pipaliya S."/>
            <person name="Dacks J."/>
            <person name="Roger A.J."/>
        </authorList>
    </citation>
    <scope>NUCLEOTIDE SEQUENCE</scope>
    <source>
        <strain evidence="4">Schooner1</strain>
    </source>
</reference>
<dbReference type="InterPro" id="IPR032190">
    <property type="entry name" value="NPC1_N"/>
</dbReference>
<evidence type="ECO:0000313" key="4">
    <source>
        <dbReference type="EMBL" id="KAJ6254583.1"/>
    </source>
</evidence>
<dbReference type="EMBL" id="JAOAOG010000018">
    <property type="protein sequence ID" value="KAJ6254583.1"/>
    <property type="molecule type" value="Genomic_DNA"/>
</dbReference>
<organism evidence="4 5">
    <name type="scientific">Anaeramoeba flamelloides</name>
    <dbReference type="NCBI Taxonomy" id="1746091"/>
    <lineage>
        <taxon>Eukaryota</taxon>
        <taxon>Metamonada</taxon>
        <taxon>Anaeramoebidae</taxon>
        <taxon>Anaeramoeba</taxon>
    </lineage>
</organism>
<dbReference type="Proteomes" id="UP001150062">
    <property type="component" value="Unassembled WGS sequence"/>
</dbReference>
<keyword evidence="5" id="KW-1185">Reference proteome</keyword>
<keyword evidence="1" id="KW-1133">Transmembrane helix</keyword>
<name>A0ABQ8ZCH3_9EUKA</name>
<feature type="domain" description="Niemann-Pick C1 N-terminal" evidence="3">
    <location>
        <begin position="29"/>
        <end position="219"/>
    </location>
</feature>
<keyword evidence="1" id="KW-0812">Transmembrane</keyword>
<feature type="chain" id="PRO_5045285287" evidence="2">
    <location>
        <begin position="22"/>
        <end position="263"/>
    </location>
</feature>
<evidence type="ECO:0000259" key="3">
    <source>
        <dbReference type="Pfam" id="PF16414"/>
    </source>
</evidence>